<sequence>MKETAYNQINPLIRLKETELLTIPQYEQLLQATSIDGVKEILKNTIYGTHLSNDFEENFEYIYSKEQGELYEWLYEMAPETEVVSIYTSRFTFHNLKVLTKAEVTGKNLDHLFINDGRYSLETIKSAIHTRMSTELSEPIMQAVCEVTDYLEESNLLQAIDIIYDRTYLTYQRQLADKLGYQDILEEVTSFIDLTNISIMARGIVQGQSENFLSTVLSSSGSISKNIFLDFTEKSLVTFTEFLLTTKYSYTLIPIISQDTKEIDLVAFEKIKDDYLTGMYDKARVVAFGPLPLLAFLNAKEVEWKNLRLILIGKRSGFSVEQVRERMRLTDGA</sequence>
<dbReference type="RefSeq" id="WP_069700030.1">
    <property type="nucleotide sequence ID" value="NZ_JAGGMA010000005.1"/>
</dbReference>
<gene>
    <name evidence="4" type="ORF">BCR26_05905</name>
</gene>
<dbReference type="STRING" id="762845.BCR26_05905"/>
<dbReference type="Proteomes" id="UP000095256">
    <property type="component" value="Unassembled WGS sequence"/>
</dbReference>
<evidence type="ECO:0000256" key="3">
    <source>
        <dbReference type="ARBA" id="ARBA00023065"/>
    </source>
</evidence>
<comment type="similarity">
    <text evidence="1">Belongs to the V-ATPase V0D/AC39 subunit family.</text>
</comment>
<evidence type="ECO:0000256" key="1">
    <source>
        <dbReference type="ARBA" id="ARBA00006709"/>
    </source>
</evidence>
<dbReference type="PANTHER" id="PTHR38682:SF1">
    <property type="entry name" value="V-TYPE ATP SYNTHASE SUBUNIT C"/>
    <property type="match status" value="1"/>
</dbReference>
<evidence type="ECO:0000313" key="4">
    <source>
        <dbReference type="EMBL" id="OEH81042.1"/>
    </source>
</evidence>
<dbReference type="InterPro" id="IPR036079">
    <property type="entry name" value="ATPase_csu/dsu_sf"/>
</dbReference>
<keyword evidence="5" id="KW-1185">Reference proteome</keyword>
<proteinExistence type="inferred from homology"/>
<evidence type="ECO:0000256" key="2">
    <source>
        <dbReference type="ARBA" id="ARBA00022448"/>
    </source>
</evidence>
<dbReference type="SUPFAM" id="SSF103486">
    <property type="entry name" value="V-type ATP synthase subunit C"/>
    <property type="match status" value="1"/>
</dbReference>
<keyword evidence="2" id="KW-0813">Transport</keyword>
<dbReference type="Gene3D" id="1.20.1690.10">
    <property type="entry name" value="V-type ATP synthase subunit C domain"/>
    <property type="match status" value="2"/>
</dbReference>
<dbReference type="InterPro" id="IPR044911">
    <property type="entry name" value="V-type_ATPase_csu/dsu_dom_3"/>
</dbReference>
<name>A0A1E5KT22_9ENTE</name>
<dbReference type="InterPro" id="IPR050873">
    <property type="entry name" value="V-ATPase_V0D/AC39_subunit"/>
</dbReference>
<organism evidence="4 5">
    <name type="scientific">Enterococcus rivorum</name>
    <dbReference type="NCBI Taxonomy" id="762845"/>
    <lineage>
        <taxon>Bacteria</taxon>
        <taxon>Bacillati</taxon>
        <taxon>Bacillota</taxon>
        <taxon>Bacilli</taxon>
        <taxon>Lactobacillales</taxon>
        <taxon>Enterococcaceae</taxon>
        <taxon>Enterococcus</taxon>
    </lineage>
</organism>
<dbReference type="OrthoDB" id="1653at2"/>
<dbReference type="InterPro" id="IPR002843">
    <property type="entry name" value="ATPase_V0-cplx_csu/dsu"/>
</dbReference>
<protein>
    <submittedName>
        <fullName evidence="4">ATPase V</fullName>
    </submittedName>
</protein>
<dbReference type="GO" id="GO:0046961">
    <property type="term" value="F:proton-transporting ATPase activity, rotational mechanism"/>
    <property type="evidence" value="ECO:0007669"/>
    <property type="project" value="InterPro"/>
</dbReference>
<dbReference type="AlphaFoldDB" id="A0A1E5KT22"/>
<reference evidence="4 5" key="1">
    <citation type="submission" date="2016-09" db="EMBL/GenBank/DDBJ databases">
        <authorList>
            <person name="Capua I."/>
            <person name="De Benedictis P."/>
            <person name="Joannis T."/>
            <person name="Lombin L.H."/>
            <person name="Cattoli G."/>
        </authorList>
    </citation>
    <scope>NUCLEOTIDE SEQUENCE [LARGE SCALE GENOMIC DNA]</scope>
    <source>
        <strain evidence="4 5">LMG 25899</strain>
    </source>
</reference>
<dbReference type="Pfam" id="PF01992">
    <property type="entry name" value="vATP-synt_AC39"/>
    <property type="match status" value="1"/>
</dbReference>
<dbReference type="Gene3D" id="1.10.132.50">
    <property type="entry name" value="ATP synthase (C/AC39) subunit, domain 3"/>
    <property type="match status" value="1"/>
</dbReference>
<comment type="caution">
    <text evidence="4">The sequence shown here is derived from an EMBL/GenBank/DDBJ whole genome shotgun (WGS) entry which is preliminary data.</text>
</comment>
<evidence type="ECO:0000313" key="5">
    <source>
        <dbReference type="Proteomes" id="UP000095256"/>
    </source>
</evidence>
<accession>A0A1E5KT22</accession>
<keyword evidence="3" id="KW-0406">Ion transport</keyword>
<dbReference type="EMBL" id="MIEK01000067">
    <property type="protein sequence ID" value="OEH81042.1"/>
    <property type="molecule type" value="Genomic_DNA"/>
</dbReference>
<dbReference type="PANTHER" id="PTHR38682">
    <property type="entry name" value="V-TYPE ATP SYNTHASE SUBUNIT C"/>
    <property type="match status" value="1"/>
</dbReference>
<dbReference type="InterPro" id="IPR035067">
    <property type="entry name" value="V-type_ATPase_csu/dsu"/>
</dbReference>